<dbReference type="CDD" id="cd02966">
    <property type="entry name" value="TlpA_like_family"/>
    <property type="match status" value="1"/>
</dbReference>
<dbReference type="AlphaFoldDB" id="A0AA95KXR2"/>
<comment type="subcellular location">
    <subcellularLocation>
        <location evidence="1">Cell envelope</location>
    </subcellularLocation>
</comment>
<dbReference type="InterPro" id="IPR013766">
    <property type="entry name" value="Thioredoxin_domain"/>
</dbReference>
<dbReference type="GO" id="GO:0017004">
    <property type="term" value="P:cytochrome complex assembly"/>
    <property type="evidence" value="ECO:0007669"/>
    <property type="project" value="UniProtKB-KW"/>
</dbReference>
<evidence type="ECO:0000256" key="4">
    <source>
        <dbReference type="ARBA" id="ARBA00023284"/>
    </source>
</evidence>
<dbReference type="Pfam" id="PF00578">
    <property type="entry name" value="AhpC-TSA"/>
    <property type="match status" value="1"/>
</dbReference>
<dbReference type="InterPro" id="IPR000866">
    <property type="entry name" value="AhpC/TSA"/>
</dbReference>
<reference evidence="6" key="1">
    <citation type="journal article" date="2023" name="Nat. Commun.">
        <title>Identification of a novel Human Milk Oligosaccharides utilization cluster in the infant gut commensal Bacteroides dorei.</title>
        <authorList>
            <person name="Kijner S."/>
            <person name="Ennis D."/>
            <person name="Shmorak S."/>
            <person name="Florentin A."/>
            <person name="Yassour M."/>
        </authorList>
    </citation>
    <scope>NUCLEOTIDE SEQUENCE</scope>
    <source>
        <strain evidence="6">2</strain>
    </source>
</reference>
<evidence type="ECO:0000259" key="5">
    <source>
        <dbReference type="PROSITE" id="PS51352"/>
    </source>
</evidence>
<dbReference type="GO" id="GO:0016209">
    <property type="term" value="F:antioxidant activity"/>
    <property type="evidence" value="ECO:0007669"/>
    <property type="project" value="InterPro"/>
</dbReference>
<evidence type="ECO:0000313" key="6">
    <source>
        <dbReference type="EMBL" id="WHX11034.1"/>
    </source>
</evidence>
<name>A0AA95KXR2_9BACT</name>
<dbReference type="InterPro" id="IPR036249">
    <property type="entry name" value="Thioredoxin-like_sf"/>
</dbReference>
<dbReference type="EMBL" id="CP126056">
    <property type="protein sequence ID" value="WHX11034.1"/>
    <property type="molecule type" value="Genomic_DNA"/>
</dbReference>
<dbReference type="Proteomes" id="UP001177934">
    <property type="component" value="Chromosome"/>
</dbReference>
<organism evidence="6 7">
    <name type="scientific">Phocaeicola dorei</name>
    <dbReference type="NCBI Taxonomy" id="357276"/>
    <lineage>
        <taxon>Bacteria</taxon>
        <taxon>Pseudomonadati</taxon>
        <taxon>Bacteroidota</taxon>
        <taxon>Bacteroidia</taxon>
        <taxon>Bacteroidales</taxon>
        <taxon>Bacteroidaceae</taxon>
        <taxon>Phocaeicola</taxon>
    </lineage>
</organism>
<proteinExistence type="predicted"/>
<dbReference type="InterPro" id="IPR050553">
    <property type="entry name" value="Thioredoxin_ResA/DsbE_sf"/>
</dbReference>
<dbReference type="GO" id="GO:0016491">
    <property type="term" value="F:oxidoreductase activity"/>
    <property type="evidence" value="ECO:0007669"/>
    <property type="project" value="InterPro"/>
</dbReference>
<dbReference type="Gene3D" id="3.40.30.10">
    <property type="entry name" value="Glutaredoxin"/>
    <property type="match status" value="1"/>
</dbReference>
<accession>A0AA95KXR2</accession>
<protein>
    <submittedName>
        <fullName evidence="6">TlpA disulfide reductase family protein</fullName>
    </submittedName>
</protein>
<dbReference type="SUPFAM" id="SSF52833">
    <property type="entry name" value="Thioredoxin-like"/>
    <property type="match status" value="1"/>
</dbReference>
<evidence type="ECO:0000256" key="2">
    <source>
        <dbReference type="ARBA" id="ARBA00022748"/>
    </source>
</evidence>
<keyword evidence="2" id="KW-0201">Cytochrome c-type biogenesis</keyword>
<feature type="domain" description="Thioredoxin" evidence="5">
    <location>
        <begin position="49"/>
        <end position="185"/>
    </location>
</feature>
<dbReference type="PROSITE" id="PS51352">
    <property type="entry name" value="THIOREDOXIN_2"/>
    <property type="match status" value="1"/>
</dbReference>
<sequence>MSQLSRDQLGDAFNVLTDRVKEGMMAPLYQRMREGYEKELARDKAKEAMKPGNLAPEFTLKDLDGKNFDLSSLRGKYVVLDFWGSWCGWCIKGIPEMKKAYEKYKGKIEFVGIDCNDTEDKWKKAVAEHQLPWINVRNIGEPDVAVMYGVSGYPTKYVIDPEGKIAKQVVGEDPEFYMYLDALMK</sequence>
<dbReference type="GO" id="GO:0030313">
    <property type="term" value="C:cell envelope"/>
    <property type="evidence" value="ECO:0007669"/>
    <property type="project" value="UniProtKB-SubCell"/>
</dbReference>
<gene>
    <name evidence="6" type="ORF">QNN11_06620</name>
</gene>
<keyword evidence="4" id="KW-0676">Redox-active center</keyword>
<evidence type="ECO:0000313" key="7">
    <source>
        <dbReference type="Proteomes" id="UP001177934"/>
    </source>
</evidence>
<dbReference type="PANTHER" id="PTHR42852">
    <property type="entry name" value="THIOL:DISULFIDE INTERCHANGE PROTEIN DSBE"/>
    <property type="match status" value="1"/>
</dbReference>
<dbReference type="PANTHER" id="PTHR42852:SF6">
    <property type="entry name" value="THIOL:DISULFIDE INTERCHANGE PROTEIN DSBE"/>
    <property type="match status" value="1"/>
</dbReference>
<evidence type="ECO:0000256" key="3">
    <source>
        <dbReference type="ARBA" id="ARBA00023157"/>
    </source>
</evidence>
<evidence type="ECO:0000256" key="1">
    <source>
        <dbReference type="ARBA" id="ARBA00004196"/>
    </source>
</evidence>
<keyword evidence="3" id="KW-1015">Disulfide bond</keyword>